<organism evidence="1 2">
    <name type="scientific">Saccharothrix variisporea</name>
    <dbReference type="NCBI Taxonomy" id="543527"/>
    <lineage>
        <taxon>Bacteria</taxon>
        <taxon>Bacillati</taxon>
        <taxon>Actinomycetota</taxon>
        <taxon>Actinomycetes</taxon>
        <taxon>Pseudonocardiales</taxon>
        <taxon>Pseudonocardiaceae</taxon>
        <taxon>Saccharothrix</taxon>
    </lineage>
</organism>
<dbReference type="AlphaFoldDB" id="A0A495XM46"/>
<dbReference type="Gene3D" id="3.30.530.20">
    <property type="match status" value="1"/>
</dbReference>
<dbReference type="EMBL" id="RBXR01000001">
    <property type="protein sequence ID" value="RKT73996.1"/>
    <property type="molecule type" value="Genomic_DNA"/>
</dbReference>
<accession>A0A495XM46</accession>
<dbReference type="OrthoDB" id="3698439at2"/>
<dbReference type="InterPro" id="IPR023393">
    <property type="entry name" value="START-like_dom_sf"/>
</dbReference>
<protein>
    <submittedName>
        <fullName evidence="1">Polyketide cyclase/dehydrase/lipid transport protein</fullName>
    </submittedName>
</protein>
<dbReference type="Proteomes" id="UP000272729">
    <property type="component" value="Unassembled WGS sequence"/>
</dbReference>
<keyword evidence="2" id="KW-1185">Reference proteome</keyword>
<reference evidence="1 2" key="1">
    <citation type="submission" date="2018-10" db="EMBL/GenBank/DDBJ databases">
        <title>Sequencing the genomes of 1000 actinobacteria strains.</title>
        <authorList>
            <person name="Klenk H.-P."/>
        </authorList>
    </citation>
    <scope>NUCLEOTIDE SEQUENCE [LARGE SCALE GENOMIC DNA]</scope>
    <source>
        <strain evidence="1 2">DSM 43911</strain>
    </source>
</reference>
<sequence length="121" mass="13212">MTTHRRDIPALPDLVFAAAAEPQRLAEWLPPPLDVVGLADDILILRHEGRLTQVRLSADLDHLRLSWESLADPTRRGTLTVSPLGAGRSVAELEVEPDDADFAERLLDALAKEVEVAFTAG</sequence>
<name>A0A495XM46_9PSEU</name>
<dbReference type="InterPro" id="IPR019587">
    <property type="entry name" value="Polyketide_cyclase/dehydratase"/>
</dbReference>
<dbReference type="SUPFAM" id="SSF55961">
    <property type="entry name" value="Bet v1-like"/>
    <property type="match status" value="1"/>
</dbReference>
<evidence type="ECO:0000313" key="2">
    <source>
        <dbReference type="Proteomes" id="UP000272729"/>
    </source>
</evidence>
<evidence type="ECO:0000313" key="1">
    <source>
        <dbReference type="EMBL" id="RKT73996.1"/>
    </source>
</evidence>
<dbReference type="RefSeq" id="WP_121228177.1">
    <property type="nucleotide sequence ID" value="NZ_JBIUBA010000073.1"/>
</dbReference>
<comment type="caution">
    <text evidence="1">The sequence shown here is derived from an EMBL/GenBank/DDBJ whole genome shotgun (WGS) entry which is preliminary data.</text>
</comment>
<gene>
    <name evidence="1" type="ORF">DFJ66_7338</name>
</gene>
<dbReference type="Pfam" id="PF10604">
    <property type="entry name" value="Polyketide_cyc2"/>
    <property type="match status" value="1"/>
</dbReference>
<proteinExistence type="predicted"/>